<proteinExistence type="inferred from homology"/>
<dbReference type="CDD" id="cd00887">
    <property type="entry name" value="MoeA"/>
    <property type="match status" value="1"/>
</dbReference>
<dbReference type="Pfam" id="PF03454">
    <property type="entry name" value="MoeA_C"/>
    <property type="match status" value="1"/>
</dbReference>
<keyword evidence="6" id="KW-0460">Magnesium</keyword>
<sequence>MINRAINPEKINCVSAVVDDNDSVMYHMKDCKGLNQNKSNCCDKHDSTVLTVDVARKLIVDYIDPLASTEQEYLPLQQSIDRVLAEDIISKMNVPPYDNSAMDGFALHADDIPLNGAAVLKIVGYSFAGHPFLEVCSRQECICVMTGAVIPAGCNTVIPKEHVEFLDATSIKVDSSAGPKENIRFAGEDIRLGQIVLKRGRRLTAADLGLLASLGINNVAVIRRLRVAFFSTGDELQVAGEILQPGQIYDSNRYTLFGMLSGLHCEITDLGVVGDDPMHVRNILQLAAMNHDVIISSGGVSVGEADYVHQVLNELGDIVFWKVAIKPGRPLIFGSLQQTLFFGLPGNPVAVMVSFCQFVQPALQRFGGEIFRPHLMLRAVTSSHLNKKAGRTEYQRGILSQAADGELTVCSTGEQGSGILLSMSQANCFIVLNANQTRVEAGSTVIVQPFDNWF</sequence>
<keyword evidence="4 6" id="KW-0501">Molybdenum cofactor biosynthesis</keyword>
<evidence type="ECO:0000256" key="1">
    <source>
        <dbReference type="ARBA" id="ARBA00002901"/>
    </source>
</evidence>
<evidence type="ECO:0000313" key="8">
    <source>
        <dbReference type="EMBL" id="WAR46102.1"/>
    </source>
</evidence>
<name>A0ABY7GNM6_9GAMM</name>
<evidence type="ECO:0000313" key="9">
    <source>
        <dbReference type="Proteomes" id="UP001162780"/>
    </source>
</evidence>
<comment type="function">
    <text evidence="1 6">Catalyzes the insertion of molybdate into adenylated molybdopterin with the concomitant release of AMP.</text>
</comment>
<dbReference type="Gene3D" id="3.40.980.10">
    <property type="entry name" value="MoaB/Mog-like domain"/>
    <property type="match status" value="1"/>
</dbReference>
<dbReference type="SUPFAM" id="SSF63882">
    <property type="entry name" value="MoeA N-terminal region -like"/>
    <property type="match status" value="1"/>
</dbReference>
<dbReference type="RefSeq" id="WP_255187006.1">
    <property type="nucleotide sequence ID" value="NZ_CP113517.1"/>
</dbReference>
<comment type="catalytic activity">
    <reaction evidence="5">
        <text>adenylyl-molybdopterin + molybdate = Mo-molybdopterin + AMP + H(+)</text>
        <dbReference type="Rhea" id="RHEA:35047"/>
        <dbReference type="ChEBI" id="CHEBI:15378"/>
        <dbReference type="ChEBI" id="CHEBI:36264"/>
        <dbReference type="ChEBI" id="CHEBI:62727"/>
        <dbReference type="ChEBI" id="CHEBI:71302"/>
        <dbReference type="ChEBI" id="CHEBI:456215"/>
        <dbReference type="EC" id="2.10.1.1"/>
    </reaction>
</comment>
<dbReference type="Gene3D" id="3.90.105.10">
    <property type="entry name" value="Molybdopterin biosynthesis moea protein, domain 2"/>
    <property type="match status" value="1"/>
</dbReference>
<dbReference type="PANTHER" id="PTHR10192:SF5">
    <property type="entry name" value="GEPHYRIN"/>
    <property type="match status" value="1"/>
</dbReference>
<feature type="domain" description="MoaB/Mog" evidence="7">
    <location>
        <begin position="228"/>
        <end position="365"/>
    </location>
</feature>
<dbReference type="NCBIfam" id="TIGR00177">
    <property type="entry name" value="molyb_syn"/>
    <property type="match status" value="1"/>
</dbReference>
<organism evidence="8 9">
    <name type="scientific">Methylomonas rapida</name>
    <dbReference type="NCBI Taxonomy" id="2963939"/>
    <lineage>
        <taxon>Bacteria</taxon>
        <taxon>Pseudomonadati</taxon>
        <taxon>Pseudomonadota</taxon>
        <taxon>Gammaproteobacteria</taxon>
        <taxon>Methylococcales</taxon>
        <taxon>Methylococcaceae</taxon>
        <taxon>Methylomonas</taxon>
    </lineage>
</organism>
<dbReference type="Pfam" id="PF00994">
    <property type="entry name" value="MoCF_biosynth"/>
    <property type="match status" value="1"/>
</dbReference>
<comment type="pathway">
    <text evidence="2 6">Cofactor biosynthesis; molybdopterin biosynthesis.</text>
</comment>
<dbReference type="Pfam" id="PF03453">
    <property type="entry name" value="MoeA_N"/>
    <property type="match status" value="1"/>
</dbReference>
<evidence type="ECO:0000256" key="2">
    <source>
        <dbReference type="ARBA" id="ARBA00005046"/>
    </source>
</evidence>
<accession>A0ABY7GNM6</accession>
<dbReference type="Proteomes" id="UP001162780">
    <property type="component" value="Chromosome"/>
</dbReference>
<dbReference type="Gene3D" id="2.40.340.10">
    <property type="entry name" value="MoeA, C-terminal, domain IV"/>
    <property type="match status" value="1"/>
</dbReference>
<comment type="cofactor">
    <cofactor evidence="6">
        <name>Mg(2+)</name>
        <dbReference type="ChEBI" id="CHEBI:18420"/>
    </cofactor>
</comment>
<gene>
    <name evidence="8" type="ORF">NM686_006180</name>
</gene>
<dbReference type="InterPro" id="IPR008284">
    <property type="entry name" value="MoCF_biosynth_CS"/>
</dbReference>
<comment type="similarity">
    <text evidence="3 6">Belongs to the MoeA family.</text>
</comment>
<dbReference type="PROSITE" id="PS01079">
    <property type="entry name" value="MOCF_BIOSYNTHESIS_2"/>
    <property type="match status" value="1"/>
</dbReference>
<keyword evidence="6" id="KW-0808">Transferase</keyword>
<dbReference type="SUPFAM" id="SSF53218">
    <property type="entry name" value="Molybdenum cofactor biosynthesis proteins"/>
    <property type="match status" value="1"/>
</dbReference>
<dbReference type="NCBIfam" id="NF045515">
    <property type="entry name" value="Glp_gephyrin"/>
    <property type="match status" value="1"/>
</dbReference>
<evidence type="ECO:0000256" key="5">
    <source>
        <dbReference type="ARBA" id="ARBA00047317"/>
    </source>
</evidence>
<evidence type="ECO:0000256" key="6">
    <source>
        <dbReference type="RuleBase" id="RU365090"/>
    </source>
</evidence>
<dbReference type="InterPro" id="IPR036135">
    <property type="entry name" value="MoeA_linker/N_sf"/>
</dbReference>
<protein>
    <recommendedName>
        <fullName evidence="6">Molybdopterin molybdenumtransferase</fullName>
        <ecNumber evidence="6">2.10.1.1</ecNumber>
    </recommendedName>
</protein>
<dbReference type="SMART" id="SM00852">
    <property type="entry name" value="MoCF_biosynth"/>
    <property type="match status" value="1"/>
</dbReference>
<keyword evidence="9" id="KW-1185">Reference proteome</keyword>
<dbReference type="SUPFAM" id="SSF63867">
    <property type="entry name" value="MoeA C-terminal domain-like"/>
    <property type="match status" value="1"/>
</dbReference>
<evidence type="ECO:0000256" key="3">
    <source>
        <dbReference type="ARBA" id="ARBA00010763"/>
    </source>
</evidence>
<dbReference type="InterPro" id="IPR036425">
    <property type="entry name" value="MoaB/Mog-like_dom_sf"/>
</dbReference>
<dbReference type="PANTHER" id="PTHR10192">
    <property type="entry name" value="MOLYBDOPTERIN BIOSYNTHESIS PROTEIN"/>
    <property type="match status" value="1"/>
</dbReference>
<dbReference type="InterPro" id="IPR038987">
    <property type="entry name" value="MoeA-like"/>
</dbReference>
<reference evidence="8" key="1">
    <citation type="submission" date="2022-11" db="EMBL/GenBank/DDBJ databases">
        <title>Methylomonas rapida sp. nov., Carotenoid-Producing Obligate Methanotrophs with High Growth Characteristics and Biotechnological Potential.</title>
        <authorList>
            <person name="Tikhonova E.N."/>
            <person name="Suleimanov R.Z."/>
            <person name="Miroshnikov K."/>
            <person name="Oshkin I.Y."/>
            <person name="Belova S.E."/>
            <person name="Danilova O.V."/>
            <person name="Ashikhmin A."/>
            <person name="Konopkin A."/>
            <person name="But S.Y."/>
            <person name="Khmelenina V.N."/>
            <person name="Kuznetsov N."/>
            <person name="Pimenov N.V."/>
            <person name="Dedysh S.N."/>
        </authorList>
    </citation>
    <scope>NUCLEOTIDE SEQUENCE</scope>
    <source>
        <strain evidence="8">MP1</strain>
    </source>
</reference>
<evidence type="ECO:0000259" key="7">
    <source>
        <dbReference type="SMART" id="SM00852"/>
    </source>
</evidence>
<dbReference type="InterPro" id="IPR036688">
    <property type="entry name" value="MoeA_C_domain_IV_sf"/>
</dbReference>
<keyword evidence="6" id="KW-0500">Molybdenum</keyword>
<dbReference type="EC" id="2.10.1.1" evidence="6"/>
<dbReference type="InterPro" id="IPR005110">
    <property type="entry name" value="MoeA_linker/N"/>
</dbReference>
<dbReference type="Gene3D" id="2.170.190.11">
    <property type="entry name" value="Molybdopterin biosynthesis moea protein, domain 3"/>
    <property type="match status" value="1"/>
</dbReference>
<evidence type="ECO:0000256" key="4">
    <source>
        <dbReference type="ARBA" id="ARBA00023150"/>
    </source>
</evidence>
<dbReference type="InterPro" id="IPR005111">
    <property type="entry name" value="MoeA_C_domain_IV"/>
</dbReference>
<dbReference type="InterPro" id="IPR001453">
    <property type="entry name" value="MoaB/Mog_dom"/>
</dbReference>
<dbReference type="EMBL" id="CP113517">
    <property type="protein sequence ID" value="WAR46102.1"/>
    <property type="molecule type" value="Genomic_DNA"/>
</dbReference>
<keyword evidence="6" id="KW-0479">Metal-binding</keyword>